<dbReference type="EMBL" id="BAABBO010000016">
    <property type="protein sequence ID" value="GAA3972998.1"/>
    <property type="molecule type" value="Genomic_DNA"/>
</dbReference>
<feature type="signal peptide" evidence="1">
    <location>
        <begin position="1"/>
        <end position="17"/>
    </location>
</feature>
<sequence length="644" mass="70469">MALSTALFLTASLSVSASETADTLTPISPAELTQLSTESTWLHLLHYHRAGLLSTFSSQVDDDRFFLSPNGATDPEAEMLATIAAFQRGVSGNNADDSAQCRFPARFHWLSERLPALEPLRLDCAAFHAWSQRIGGKGLSLVFPAAFINSPSSMFGHTLIRIDRGEGSNPLLDYAVNYAANANAADDPLLFSIKGLAGGYPGIVSIVPYYEKVKEYHFLESRNVWEYELKVTQAEVDQFVRHVWEVQHAEMDYFFFTENCSYQLLALLDASSDRFDFTDEFLVRAIPGDTVRILVENGVVGDTAFRPSAATQLAAETGQLDQQQVAAVRDYVEVSEESPSDWLDTLRQAGLNSDDDSSRILLDTAYRYARFLAAKKKVNIPGLGRKTVQLLSARSKLGPASAAPLVDRPAVRDDEGHETLRLEASAGVDADEPFLEFGVRPAFHDLLDPMGGYPVGASLEMFRLRLRQALSEDAKLRVHDLTLIDIDSRAVVTQLDRPLSWGVAAGFNRESTYEPFAPYLQPSVGLTYALGDQPSLAGSGDPLSGWLFTARVNGSLRLHADIESGFALASGPELALLRQSDQFSVSLVAAQYFRVAGRKTDPSAVDITGALHFNRSLQLRLSTGYEDDSAAQGWGGRAGFYVAF</sequence>
<dbReference type="InterPro" id="IPR025178">
    <property type="entry name" value="Lnb_N"/>
</dbReference>
<evidence type="ECO:0000259" key="4">
    <source>
        <dbReference type="Pfam" id="PF25225"/>
    </source>
</evidence>
<dbReference type="InterPro" id="IPR057162">
    <property type="entry name" value="DUF7840"/>
</dbReference>
<evidence type="ECO:0000313" key="5">
    <source>
        <dbReference type="EMBL" id="GAA3972998.1"/>
    </source>
</evidence>
<dbReference type="Pfam" id="PF13387">
    <property type="entry name" value="Lnb_N"/>
    <property type="match status" value="1"/>
</dbReference>
<evidence type="ECO:0000259" key="3">
    <source>
        <dbReference type="Pfam" id="PF25222"/>
    </source>
</evidence>
<feature type="chain" id="PRO_5045707200" evidence="1">
    <location>
        <begin position="18"/>
        <end position="644"/>
    </location>
</feature>
<dbReference type="Proteomes" id="UP001501337">
    <property type="component" value="Unassembled WGS sequence"/>
</dbReference>
<reference evidence="6" key="1">
    <citation type="journal article" date="2019" name="Int. J. Syst. Evol. Microbiol.">
        <title>The Global Catalogue of Microorganisms (GCM) 10K type strain sequencing project: providing services to taxonomists for standard genome sequencing and annotation.</title>
        <authorList>
            <consortium name="The Broad Institute Genomics Platform"/>
            <consortium name="The Broad Institute Genome Sequencing Center for Infectious Disease"/>
            <person name="Wu L."/>
            <person name="Ma J."/>
        </authorList>
    </citation>
    <scope>NUCLEOTIDE SEQUENCE [LARGE SCALE GENOMIC DNA]</scope>
    <source>
        <strain evidence="6">JCM 17555</strain>
    </source>
</reference>
<organism evidence="5 6">
    <name type="scientific">Allohahella marinimesophila</name>
    <dbReference type="NCBI Taxonomy" id="1054972"/>
    <lineage>
        <taxon>Bacteria</taxon>
        <taxon>Pseudomonadati</taxon>
        <taxon>Pseudomonadota</taxon>
        <taxon>Gammaproteobacteria</taxon>
        <taxon>Oceanospirillales</taxon>
        <taxon>Hahellaceae</taxon>
        <taxon>Allohahella</taxon>
    </lineage>
</organism>
<feature type="domain" description="DUF7840" evidence="3">
    <location>
        <begin position="411"/>
        <end position="632"/>
    </location>
</feature>
<proteinExistence type="predicted"/>
<evidence type="ECO:0000256" key="1">
    <source>
        <dbReference type="SAM" id="SignalP"/>
    </source>
</evidence>
<feature type="domain" description="DUF7843" evidence="4">
    <location>
        <begin position="34"/>
        <end position="112"/>
    </location>
</feature>
<keyword evidence="6" id="KW-1185">Reference proteome</keyword>
<feature type="domain" description="Lnb N-terminal periplasmic" evidence="2">
    <location>
        <begin position="127"/>
        <end position="296"/>
    </location>
</feature>
<name>A0ABP7PY12_9GAMM</name>
<accession>A0ABP7PY12</accession>
<protein>
    <submittedName>
        <fullName evidence="5">DUF4105 domain-containing protein</fullName>
    </submittedName>
</protein>
<keyword evidence="1" id="KW-0732">Signal</keyword>
<dbReference type="InterPro" id="IPR057165">
    <property type="entry name" value="DUF7843"/>
</dbReference>
<gene>
    <name evidence="5" type="ORF">GCM10022278_32840</name>
</gene>
<evidence type="ECO:0000313" key="6">
    <source>
        <dbReference type="Proteomes" id="UP001501337"/>
    </source>
</evidence>
<comment type="caution">
    <text evidence="5">The sequence shown here is derived from an EMBL/GenBank/DDBJ whole genome shotgun (WGS) entry which is preliminary data.</text>
</comment>
<dbReference type="Pfam" id="PF25222">
    <property type="entry name" value="DUF7840"/>
    <property type="match status" value="1"/>
</dbReference>
<evidence type="ECO:0000259" key="2">
    <source>
        <dbReference type="Pfam" id="PF13387"/>
    </source>
</evidence>
<dbReference type="Pfam" id="PF25225">
    <property type="entry name" value="DUF7843"/>
    <property type="match status" value="1"/>
</dbReference>